<feature type="region of interest" description="Disordered" evidence="1">
    <location>
        <begin position="109"/>
        <end position="131"/>
    </location>
</feature>
<proteinExistence type="predicted"/>
<evidence type="ECO:0000256" key="1">
    <source>
        <dbReference type="SAM" id="MobiDB-lite"/>
    </source>
</evidence>
<dbReference type="Proteomes" id="UP001519460">
    <property type="component" value="Unassembled WGS sequence"/>
</dbReference>
<protein>
    <submittedName>
        <fullName evidence="2">Uncharacterized protein</fullName>
    </submittedName>
</protein>
<dbReference type="EMBL" id="JACVVK020000176">
    <property type="protein sequence ID" value="KAK7486631.1"/>
    <property type="molecule type" value="Genomic_DNA"/>
</dbReference>
<name>A0ABD0KHS5_9CAEN</name>
<organism evidence="2 3">
    <name type="scientific">Batillaria attramentaria</name>
    <dbReference type="NCBI Taxonomy" id="370345"/>
    <lineage>
        <taxon>Eukaryota</taxon>
        <taxon>Metazoa</taxon>
        <taxon>Spiralia</taxon>
        <taxon>Lophotrochozoa</taxon>
        <taxon>Mollusca</taxon>
        <taxon>Gastropoda</taxon>
        <taxon>Caenogastropoda</taxon>
        <taxon>Sorbeoconcha</taxon>
        <taxon>Cerithioidea</taxon>
        <taxon>Batillariidae</taxon>
        <taxon>Batillaria</taxon>
    </lineage>
</organism>
<dbReference type="AlphaFoldDB" id="A0ABD0KHS5"/>
<comment type="caution">
    <text evidence="2">The sequence shown here is derived from an EMBL/GenBank/DDBJ whole genome shotgun (WGS) entry which is preliminary data.</text>
</comment>
<keyword evidence="3" id="KW-1185">Reference proteome</keyword>
<feature type="region of interest" description="Disordered" evidence="1">
    <location>
        <begin position="43"/>
        <end position="75"/>
    </location>
</feature>
<sequence length="131" mass="15052">MHTQPPENNFHPRTNVHDITQKLYISLQLSCSDSPRHIQFDSTKYPFERPIPQPRKDHAYGWPGSPSKMPISGTSETTVALDSWHGTRPTWLPGIMKSSPDTQQKFRLTDTHFSDHSSQSAQLRRATRQDQ</sequence>
<evidence type="ECO:0000313" key="3">
    <source>
        <dbReference type="Proteomes" id="UP001519460"/>
    </source>
</evidence>
<gene>
    <name evidence="2" type="ORF">BaRGS_00022156</name>
</gene>
<accession>A0ABD0KHS5</accession>
<evidence type="ECO:0000313" key="2">
    <source>
        <dbReference type="EMBL" id="KAK7486631.1"/>
    </source>
</evidence>
<reference evidence="2 3" key="1">
    <citation type="journal article" date="2023" name="Sci. Data">
        <title>Genome assembly of the Korean intertidal mud-creeper Batillaria attramentaria.</title>
        <authorList>
            <person name="Patra A.K."/>
            <person name="Ho P.T."/>
            <person name="Jun S."/>
            <person name="Lee S.J."/>
            <person name="Kim Y."/>
            <person name="Won Y.J."/>
        </authorList>
    </citation>
    <scope>NUCLEOTIDE SEQUENCE [LARGE SCALE GENOMIC DNA]</scope>
    <source>
        <strain evidence="2">Wonlab-2016</strain>
    </source>
</reference>